<feature type="non-terminal residue" evidence="7">
    <location>
        <position position="1"/>
    </location>
</feature>
<dbReference type="EC" id="3.4.11.18" evidence="5"/>
<keyword evidence="1 5" id="KW-0031">Aminopeptidase</keyword>
<dbReference type="AlphaFoldDB" id="A0AAN9A3N6"/>
<dbReference type="CDD" id="cd01086">
    <property type="entry name" value="MetAP1"/>
    <property type="match status" value="1"/>
</dbReference>
<dbReference type="PANTHER" id="PTHR43330:SF7">
    <property type="entry name" value="METHIONINE AMINOPEPTIDASE 1"/>
    <property type="match status" value="1"/>
</dbReference>
<protein>
    <recommendedName>
        <fullName evidence="5">Methionine aminopeptidase</fullName>
        <ecNumber evidence="5">3.4.11.18</ecNumber>
    </recommendedName>
</protein>
<dbReference type="InterPro" id="IPR036005">
    <property type="entry name" value="Creatinase/aminopeptidase-like"/>
</dbReference>
<keyword evidence="4 7" id="KW-0378">Hydrolase</keyword>
<dbReference type="InterPro" id="IPR001714">
    <property type="entry name" value="Pept_M24_MAP"/>
</dbReference>
<evidence type="ECO:0000259" key="6">
    <source>
        <dbReference type="Pfam" id="PF00557"/>
    </source>
</evidence>
<dbReference type="GO" id="GO:0046872">
    <property type="term" value="F:metal ion binding"/>
    <property type="evidence" value="ECO:0007669"/>
    <property type="project" value="UniProtKB-KW"/>
</dbReference>
<dbReference type="PRINTS" id="PR00599">
    <property type="entry name" value="MAPEPTIDASE"/>
</dbReference>
<feature type="domain" description="Peptidase M24" evidence="6">
    <location>
        <begin position="2"/>
        <end position="221"/>
    </location>
</feature>
<reference evidence="7 8" key="1">
    <citation type="submission" date="2023-11" db="EMBL/GenBank/DDBJ databases">
        <title>Halocaridina rubra genome assembly.</title>
        <authorList>
            <person name="Smith C."/>
        </authorList>
    </citation>
    <scope>NUCLEOTIDE SEQUENCE [LARGE SCALE GENOMIC DNA]</scope>
    <source>
        <strain evidence="7">EP-1</strain>
        <tissue evidence="7">Whole</tissue>
    </source>
</reference>
<dbReference type="SUPFAM" id="SSF55920">
    <property type="entry name" value="Creatinase/aminopeptidase"/>
    <property type="match status" value="1"/>
</dbReference>
<comment type="similarity">
    <text evidence="5">Belongs to the peptidase M24A family.</text>
</comment>
<evidence type="ECO:0000256" key="4">
    <source>
        <dbReference type="ARBA" id="ARBA00022801"/>
    </source>
</evidence>
<gene>
    <name evidence="7" type="primary">METAP1</name>
    <name evidence="7" type="ORF">SK128_002872</name>
</gene>
<evidence type="ECO:0000256" key="5">
    <source>
        <dbReference type="RuleBase" id="RU003653"/>
    </source>
</evidence>
<comment type="caution">
    <text evidence="7">The sequence shown here is derived from an EMBL/GenBank/DDBJ whole genome shotgun (WGS) entry which is preliminary data.</text>
</comment>
<evidence type="ECO:0000256" key="3">
    <source>
        <dbReference type="ARBA" id="ARBA00022723"/>
    </source>
</evidence>
<sequence length="301" mass="33659">LAREVLDEGVKATEVGVTTDEIDRIIHEAAVERECYPSPLNYHGFPKSCCTSINEVICHGIPDMRPLQNGDICNIDVTVYHREYHGDLNETLFIGEVSSIAKNLVKTTWECLQKSIEIVKPGVKYRDIGAVIQKHAHAQGFSVVRSYCGHGIHKLFHTAPSVPHYAKNKAVGIMKPGHTFTIEPMISEGTWKDEQWPDNWTAVTADGKLSAQFEETLLVTDTGVEILTRRREKNANAIQDSTLATCLAAAETICITQSAMWLLVYTTNAVNLEFCNRQFWPSYEYNRQCIDISGAMKSLLS</sequence>
<dbReference type="InterPro" id="IPR000994">
    <property type="entry name" value="Pept_M24"/>
</dbReference>
<evidence type="ECO:0000256" key="1">
    <source>
        <dbReference type="ARBA" id="ARBA00022438"/>
    </source>
</evidence>
<dbReference type="GO" id="GO:0005829">
    <property type="term" value="C:cytosol"/>
    <property type="evidence" value="ECO:0007669"/>
    <property type="project" value="TreeGrafter"/>
</dbReference>
<comment type="catalytic activity">
    <reaction evidence="5">
        <text>Release of N-terminal amino acids, preferentially methionine, from peptides and arylamides.</text>
        <dbReference type="EC" id="3.4.11.18"/>
    </reaction>
</comment>
<accession>A0AAN9A3N6</accession>
<dbReference type="NCBIfam" id="TIGR00500">
    <property type="entry name" value="met_pdase_I"/>
    <property type="match status" value="1"/>
</dbReference>
<evidence type="ECO:0000313" key="7">
    <source>
        <dbReference type="EMBL" id="KAK7068347.1"/>
    </source>
</evidence>
<dbReference type="HAMAP" id="MF_01974">
    <property type="entry name" value="MetAP_1"/>
    <property type="match status" value="1"/>
</dbReference>
<evidence type="ECO:0000313" key="8">
    <source>
        <dbReference type="Proteomes" id="UP001381693"/>
    </source>
</evidence>
<dbReference type="GO" id="GO:0004239">
    <property type="term" value="F:initiator methionyl aminopeptidase activity"/>
    <property type="evidence" value="ECO:0007669"/>
    <property type="project" value="UniProtKB-EC"/>
</dbReference>
<dbReference type="Pfam" id="PF00557">
    <property type="entry name" value="Peptidase_M24"/>
    <property type="match status" value="1"/>
</dbReference>
<organism evidence="7 8">
    <name type="scientific">Halocaridina rubra</name>
    <name type="common">Hawaiian red shrimp</name>
    <dbReference type="NCBI Taxonomy" id="373956"/>
    <lineage>
        <taxon>Eukaryota</taxon>
        <taxon>Metazoa</taxon>
        <taxon>Ecdysozoa</taxon>
        <taxon>Arthropoda</taxon>
        <taxon>Crustacea</taxon>
        <taxon>Multicrustacea</taxon>
        <taxon>Malacostraca</taxon>
        <taxon>Eumalacostraca</taxon>
        <taxon>Eucarida</taxon>
        <taxon>Decapoda</taxon>
        <taxon>Pleocyemata</taxon>
        <taxon>Caridea</taxon>
        <taxon>Atyoidea</taxon>
        <taxon>Atyidae</taxon>
        <taxon>Halocaridina</taxon>
    </lineage>
</organism>
<evidence type="ECO:0000256" key="2">
    <source>
        <dbReference type="ARBA" id="ARBA00022670"/>
    </source>
</evidence>
<keyword evidence="2 5" id="KW-0645">Protease</keyword>
<dbReference type="Gene3D" id="3.90.230.10">
    <property type="entry name" value="Creatinase/methionine aminopeptidase superfamily"/>
    <property type="match status" value="1"/>
</dbReference>
<comment type="function">
    <text evidence="5">Cotranslationally removes the N-terminal methionine from nascent proteins. The N-terminal methionine is often cleaved when the second residue in the primary sequence is small and uncharged (Met-Ala-, Cys, Gly, Pro, Ser, Thr, or Val).</text>
</comment>
<keyword evidence="3 5" id="KW-0479">Metal-binding</keyword>
<proteinExistence type="inferred from homology"/>
<keyword evidence="8" id="KW-1185">Reference proteome</keyword>
<dbReference type="PANTHER" id="PTHR43330">
    <property type="entry name" value="METHIONINE AMINOPEPTIDASE"/>
    <property type="match status" value="1"/>
</dbReference>
<name>A0AAN9A3N6_HALRR</name>
<dbReference type="GO" id="GO:0006508">
    <property type="term" value="P:proteolysis"/>
    <property type="evidence" value="ECO:0007669"/>
    <property type="project" value="UniProtKB-KW"/>
</dbReference>
<dbReference type="Proteomes" id="UP001381693">
    <property type="component" value="Unassembled WGS sequence"/>
</dbReference>
<dbReference type="InterPro" id="IPR002467">
    <property type="entry name" value="Pept_M24A_MAP1"/>
</dbReference>
<dbReference type="PROSITE" id="PS00680">
    <property type="entry name" value="MAP_1"/>
    <property type="match status" value="1"/>
</dbReference>
<dbReference type="EMBL" id="JAXCGZ010017294">
    <property type="protein sequence ID" value="KAK7068347.1"/>
    <property type="molecule type" value="Genomic_DNA"/>
</dbReference>
<comment type="cofactor">
    <cofactor evidence="5">
        <name>Co(2+)</name>
        <dbReference type="ChEBI" id="CHEBI:48828"/>
    </cofactor>
    <cofactor evidence="5">
        <name>Zn(2+)</name>
        <dbReference type="ChEBI" id="CHEBI:29105"/>
    </cofactor>
    <cofactor evidence="5">
        <name>Mn(2+)</name>
        <dbReference type="ChEBI" id="CHEBI:29035"/>
    </cofactor>
    <cofactor evidence="5">
        <name>Fe(2+)</name>
        <dbReference type="ChEBI" id="CHEBI:29033"/>
    </cofactor>
    <text evidence="5">Binds 2 divalent metal cations per subunit. Has a high-affinity and a low affinity metal-binding site. The true nature of the physiological cofactor is under debate. The enzyme is active with cobalt, zinc, manganese or divalent iron ions.</text>
</comment>
<dbReference type="GO" id="GO:0070006">
    <property type="term" value="F:metalloaminopeptidase activity"/>
    <property type="evidence" value="ECO:0007669"/>
    <property type="project" value="InterPro"/>
</dbReference>